<feature type="transmembrane region" description="Helical" evidence="2">
    <location>
        <begin position="12"/>
        <end position="30"/>
    </location>
</feature>
<sequence length="216" mass="24673">MLKTSKSKIRLAIVAVVACTTIVVVKYYVLKPSVISKIQMNRVYIGGLFTKYPKKYQPRCYIEFKKNNKYVFVYDDSRGTYEDYNEDGDGSKPHIDIYFGRYEEKEGCYTLTPIKSASVGFKNPTAVGKGLINAYGYSNLENNKEIIGQVAAKNKNGNYIIGNPNKDGVSISKDGLYFEIYDKSDIKKLPSSPEEFRKQFKMDKKAEQKRLAEQNR</sequence>
<dbReference type="EMBL" id="CP016199">
    <property type="protein sequence ID" value="ASS37376.1"/>
    <property type="molecule type" value="Genomic_DNA"/>
</dbReference>
<evidence type="ECO:0000313" key="4">
    <source>
        <dbReference type="Proteomes" id="UP000214689"/>
    </source>
</evidence>
<evidence type="ECO:0000313" key="3">
    <source>
        <dbReference type="EMBL" id="ASS37376.1"/>
    </source>
</evidence>
<evidence type="ECO:0000256" key="1">
    <source>
        <dbReference type="SAM" id="MobiDB-lite"/>
    </source>
</evidence>
<name>A0A223AR08_9FIRM</name>
<proteinExistence type="predicted"/>
<gene>
    <name evidence="3" type="ORF">AXF17_02095</name>
</gene>
<protein>
    <submittedName>
        <fullName evidence="3">Uncharacterized protein</fullName>
    </submittedName>
</protein>
<dbReference type="RefSeq" id="WP_094233604.1">
    <property type="nucleotide sequence ID" value="NZ_CP016199.1"/>
</dbReference>
<keyword evidence="2" id="KW-0472">Membrane</keyword>
<feature type="region of interest" description="Disordered" evidence="1">
    <location>
        <begin position="192"/>
        <end position="216"/>
    </location>
</feature>
<keyword evidence="2" id="KW-0812">Transmembrane</keyword>
<reference evidence="4" key="1">
    <citation type="submission" date="2016-05" db="EMBL/GenBank/DDBJ databases">
        <authorList>
            <person name="Holder M.E."/>
            <person name="Ajami N.J."/>
            <person name="Petrosino J.F."/>
        </authorList>
    </citation>
    <scope>NUCLEOTIDE SEQUENCE [LARGE SCALE GENOMIC DNA]</scope>
    <source>
        <strain evidence="4">ATCC 700696</strain>
    </source>
</reference>
<dbReference type="Proteomes" id="UP000214689">
    <property type="component" value="Chromosome"/>
</dbReference>
<dbReference type="AlphaFoldDB" id="A0A223AR08"/>
<organism evidence="3 4">
    <name type="scientific">Mogibacterium pumilum</name>
    <dbReference type="NCBI Taxonomy" id="86332"/>
    <lineage>
        <taxon>Bacteria</taxon>
        <taxon>Bacillati</taxon>
        <taxon>Bacillota</taxon>
        <taxon>Clostridia</taxon>
        <taxon>Peptostreptococcales</taxon>
        <taxon>Anaerovoracaceae</taxon>
        <taxon>Mogibacterium</taxon>
    </lineage>
</organism>
<evidence type="ECO:0000256" key="2">
    <source>
        <dbReference type="SAM" id="Phobius"/>
    </source>
</evidence>
<dbReference type="OrthoDB" id="9821555at2"/>
<keyword evidence="4" id="KW-1185">Reference proteome</keyword>
<accession>A0A223AR08</accession>
<keyword evidence="2" id="KW-1133">Transmembrane helix</keyword>